<dbReference type="InterPro" id="IPR047650">
    <property type="entry name" value="Transpos_IS110"/>
</dbReference>
<evidence type="ECO:0000313" key="2">
    <source>
        <dbReference type="EMBL" id="MDQ0381491.1"/>
    </source>
</evidence>
<dbReference type="Proteomes" id="UP001229651">
    <property type="component" value="Unassembled WGS sequence"/>
</dbReference>
<dbReference type="InterPro" id="IPR003346">
    <property type="entry name" value="Transposase_20"/>
</dbReference>
<dbReference type="Pfam" id="PF02371">
    <property type="entry name" value="Transposase_20"/>
    <property type="match status" value="1"/>
</dbReference>
<keyword evidence="3" id="KW-1185">Reference proteome</keyword>
<sequence>MIALSIEIAQIDGMIEERFRRHRHAEVMLTLPGFGPALAAEFLAATGGEMTAFGSADRLAGYAGLARRDSGRTHGNLRWPRRYHRGLLRSCYHAAVTSVPAWPSSKAYYQRKRAEGTRHEQAVLCLARRRLTVLSARFGDECRYHASPPIPAAA</sequence>
<dbReference type="PANTHER" id="PTHR33055">
    <property type="entry name" value="TRANSPOSASE FOR INSERTION SEQUENCE ELEMENT IS1111A"/>
    <property type="match status" value="1"/>
</dbReference>
<organism evidence="2 3">
    <name type="scientific">Amycolatopsis thermophila</name>
    <dbReference type="NCBI Taxonomy" id="206084"/>
    <lineage>
        <taxon>Bacteria</taxon>
        <taxon>Bacillati</taxon>
        <taxon>Actinomycetota</taxon>
        <taxon>Actinomycetes</taxon>
        <taxon>Pseudonocardiales</taxon>
        <taxon>Pseudonocardiaceae</taxon>
        <taxon>Amycolatopsis</taxon>
    </lineage>
</organism>
<name>A0ABU0F1U1_9PSEU</name>
<feature type="domain" description="Transposase IS116/IS110/IS902 C-terminal" evidence="1">
    <location>
        <begin position="26"/>
        <end position="110"/>
    </location>
</feature>
<dbReference type="EMBL" id="JAUSUT010000001">
    <property type="protein sequence ID" value="MDQ0381491.1"/>
    <property type="molecule type" value="Genomic_DNA"/>
</dbReference>
<evidence type="ECO:0000313" key="3">
    <source>
        <dbReference type="Proteomes" id="UP001229651"/>
    </source>
</evidence>
<dbReference type="PANTHER" id="PTHR33055:SF3">
    <property type="entry name" value="PUTATIVE TRANSPOSASE FOR IS117-RELATED"/>
    <property type="match status" value="1"/>
</dbReference>
<comment type="caution">
    <text evidence="2">The sequence shown here is derived from an EMBL/GenBank/DDBJ whole genome shotgun (WGS) entry which is preliminary data.</text>
</comment>
<gene>
    <name evidence="2" type="ORF">FB470_005485</name>
</gene>
<reference evidence="2 3" key="1">
    <citation type="submission" date="2023-07" db="EMBL/GenBank/DDBJ databases">
        <title>Sequencing the genomes of 1000 actinobacteria strains.</title>
        <authorList>
            <person name="Klenk H.-P."/>
        </authorList>
    </citation>
    <scope>NUCLEOTIDE SEQUENCE [LARGE SCALE GENOMIC DNA]</scope>
    <source>
        <strain evidence="2 3">DSM 45805</strain>
    </source>
</reference>
<proteinExistence type="predicted"/>
<accession>A0ABU0F1U1</accession>
<evidence type="ECO:0000259" key="1">
    <source>
        <dbReference type="Pfam" id="PF02371"/>
    </source>
</evidence>
<protein>
    <submittedName>
        <fullName evidence="2">Transposase</fullName>
    </submittedName>
</protein>